<dbReference type="OrthoDB" id="9780944at2"/>
<evidence type="ECO:0000313" key="2">
    <source>
        <dbReference type="Proteomes" id="UP000006443"/>
    </source>
</evidence>
<protein>
    <recommendedName>
        <fullName evidence="3">Quinate 5-dehydrogenase</fullName>
    </recommendedName>
</protein>
<dbReference type="RefSeq" id="WP_008518464.1">
    <property type="nucleotide sequence ID" value="NZ_ACJM01000018.1"/>
</dbReference>
<reference evidence="1 2" key="1">
    <citation type="submission" date="2009-02" db="EMBL/GenBank/DDBJ databases">
        <title>Sequencing of the draft genome and assembly of Dethiobacter alkaliphilus AHT 1.</title>
        <authorList>
            <consortium name="US DOE Joint Genome Institute (JGI-PGF)"/>
            <person name="Lucas S."/>
            <person name="Copeland A."/>
            <person name="Lapidus A."/>
            <person name="Glavina del Rio T."/>
            <person name="Dalin E."/>
            <person name="Tice H."/>
            <person name="Bruce D."/>
            <person name="Goodwin L."/>
            <person name="Pitluck S."/>
            <person name="Larimer F."/>
            <person name="Land M.L."/>
            <person name="Hauser L."/>
            <person name="Muyzer G."/>
        </authorList>
    </citation>
    <scope>NUCLEOTIDE SEQUENCE [LARGE SCALE GENOMIC DNA]</scope>
    <source>
        <strain evidence="1 2">AHT 1</strain>
    </source>
</reference>
<sequence>MKQVISISLGSSKRNHAVEVEMAGELCRVERIGTDGDMAKMVEMISRLDGKVDAFGLGGMDLYVYAGQTRYILRDAKNVVRAAKLSPIVDGSGLKNTLERKVIEYLLEQTEILNENTKVLMMSGADRFGMAQALDAAGCRLTLGDLVFTVGIPVPLRSLQALEKVARLLAPFICQLPLSMLYPTGKKQEENKPKASGLFAEADVIAGDFHFIRRYMPENMKNKTIITNTTTSDDVALLKERGVATLITTTPELNGRSFGTNVMEALLVALSGKDRELDSGEYEALLDAVNFVPRITNLNEV</sequence>
<accession>C0GJR3</accession>
<evidence type="ECO:0008006" key="3">
    <source>
        <dbReference type="Google" id="ProtNLM"/>
    </source>
</evidence>
<dbReference type="eggNOG" id="COG5322">
    <property type="taxonomic scope" value="Bacteria"/>
</dbReference>
<dbReference type="AlphaFoldDB" id="C0GJR3"/>
<dbReference type="STRING" id="555088.DealDRAFT_2765"/>
<dbReference type="EMBL" id="ACJM01000018">
    <property type="protein sequence ID" value="EEG76420.1"/>
    <property type="molecule type" value="Genomic_DNA"/>
</dbReference>
<dbReference type="Proteomes" id="UP000006443">
    <property type="component" value="Unassembled WGS sequence"/>
</dbReference>
<comment type="caution">
    <text evidence="1">The sequence shown here is derived from an EMBL/GenBank/DDBJ whole genome shotgun (WGS) entry which is preliminary data.</text>
</comment>
<name>C0GJR3_DETAL</name>
<proteinExistence type="predicted"/>
<evidence type="ECO:0000313" key="1">
    <source>
        <dbReference type="EMBL" id="EEG76420.1"/>
    </source>
</evidence>
<keyword evidence="2" id="KW-1185">Reference proteome</keyword>
<organism evidence="1 2">
    <name type="scientific">Dethiobacter alkaliphilus AHT 1</name>
    <dbReference type="NCBI Taxonomy" id="555088"/>
    <lineage>
        <taxon>Bacteria</taxon>
        <taxon>Bacillati</taxon>
        <taxon>Bacillota</taxon>
        <taxon>Dethiobacteria</taxon>
        <taxon>Dethiobacterales</taxon>
        <taxon>Dethiobacteraceae</taxon>
        <taxon>Dethiobacter</taxon>
    </lineage>
</organism>
<gene>
    <name evidence="1" type="ORF">DealDRAFT_2765</name>
</gene>